<dbReference type="InterPro" id="IPR011320">
    <property type="entry name" value="RNase_H1_N"/>
</dbReference>
<evidence type="ECO:0000256" key="3">
    <source>
        <dbReference type="ARBA" id="ARBA00004065"/>
    </source>
</evidence>
<organism evidence="13 14">
    <name type="scientific">Candidatus Anaerostipes excrementavium</name>
    <dbReference type="NCBI Taxonomy" id="2838463"/>
    <lineage>
        <taxon>Bacteria</taxon>
        <taxon>Bacillati</taxon>
        <taxon>Bacillota</taxon>
        <taxon>Clostridia</taxon>
        <taxon>Lachnospirales</taxon>
        <taxon>Lachnospiraceae</taxon>
        <taxon>Anaerostipes</taxon>
    </lineage>
</organism>
<proteinExistence type="inferred from homology"/>
<dbReference type="EMBL" id="DXEM01000012">
    <property type="protein sequence ID" value="HIX67269.1"/>
    <property type="molecule type" value="Genomic_DNA"/>
</dbReference>
<keyword evidence="10" id="KW-0378">Hydrolase</keyword>
<comment type="cofactor">
    <cofactor evidence="2">
        <name>Mg(2+)</name>
        <dbReference type="ChEBI" id="CHEBI:18420"/>
    </cofactor>
</comment>
<comment type="function">
    <text evidence="3">Endonuclease that specifically degrades the RNA of RNA-DNA hybrids.</text>
</comment>
<keyword evidence="9" id="KW-0255">Endonuclease</keyword>
<keyword evidence="11" id="KW-0460">Magnesium</keyword>
<reference evidence="13" key="2">
    <citation type="submission" date="2021-04" db="EMBL/GenBank/DDBJ databases">
        <authorList>
            <person name="Gilroy R."/>
        </authorList>
    </citation>
    <scope>NUCLEOTIDE SEQUENCE</scope>
    <source>
        <strain evidence="13">CHK191-13928</strain>
    </source>
</reference>
<comment type="similarity">
    <text evidence="4">Belongs to the RNase H family.</text>
</comment>
<dbReference type="GO" id="GO:0003676">
    <property type="term" value="F:nucleic acid binding"/>
    <property type="evidence" value="ECO:0007669"/>
    <property type="project" value="InterPro"/>
</dbReference>
<evidence type="ECO:0000256" key="2">
    <source>
        <dbReference type="ARBA" id="ARBA00001946"/>
    </source>
</evidence>
<dbReference type="Pfam" id="PF01693">
    <property type="entry name" value="Cauli_VI"/>
    <property type="match status" value="1"/>
</dbReference>
<name>A0A9D1WU35_9FIRM</name>
<evidence type="ECO:0000256" key="11">
    <source>
        <dbReference type="ARBA" id="ARBA00022842"/>
    </source>
</evidence>
<dbReference type="CDD" id="cd09277">
    <property type="entry name" value="RNase_HI_bacteria_like"/>
    <property type="match status" value="1"/>
</dbReference>
<evidence type="ECO:0000256" key="1">
    <source>
        <dbReference type="ARBA" id="ARBA00000077"/>
    </source>
</evidence>
<feature type="domain" description="RNase H type-1" evidence="12">
    <location>
        <begin position="59"/>
        <end position="196"/>
    </location>
</feature>
<dbReference type="InterPro" id="IPR012337">
    <property type="entry name" value="RNaseH-like_sf"/>
</dbReference>
<dbReference type="InterPro" id="IPR036397">
    <property type="entry name" value="RNaseH_sf"/>
</dbReference>
<dbReference type="PANTHER" id="PTHR10642:SF26">
    <property type="entry name" value="RIBONUCLEASE H1"/>
    <property type="match status" value="1"/>
</dbReference>
<keyword evidence="8" id="KW-0479">Metal-binding</keyword>
<dbReference type="Gene3D" id="3.40.970.10">
    <property type="entry name" value="Ribonuclease H1, N-terminal domain"/>
    <property type="match status" value="1"/>
</dbReference>
<dbReference type="GO" id="GO:0043137">
    <property type="term" value="P:DNA replication, removal of RNA primer"/>
    <property type="evidence" value="ECO:0007669"/>
    <property type="project" value="TreeGrafter"/>
</dbReference>
<dbReference type="PANTHER" id="PTHR10642">
    <property type="entry name" value="RIBONUCLEASE H1"/>
    <property type="match status" value="1"/>
</dbReference>
<dbReference type="Proteomes" id="UP000886721">
    <property type="component" value="Unassembled WGS sequence"/>
</dbReference>
<comment type="caution">
    <text evidence="13">The sequence shown here is derived from an EMBL/GenBank/DDBJ whole genome shotgun (WGS) entry which is preliminary data.</text>
</comment>
<dbReference type="InterPro" id="IPR009027">
    <property type="entry name" value="Ribosomal_bL9/RNase_H1_N"/>
</dbReference>
<dbReference type="Pfam" id="PF00075">
    <property type="entry name" value="RNase_H"/>
    <property type="match status" value="1"/>
</dbReference>
<accession>A0A9D1WU35</accession>
<dbReference type="AlphaFoldDB" id="A0A9D1WU35"/>
<dbReference type="PROSITE" id="PS50879">
    <property type="entry name" value="RNASE_H_1"/>
    <property type="match status" value="1"/>
</dbReference>
<evidence type="ECO:0000313" key="13">
    <source>
        <dbReference type="EMBL" id="HIX67269.1"/>
    </source>
</evidence>
<dbReference type="SUPFAM" id="SSF53098">
    <property type="entry name" value="Ribonuclease H-like"/>
    <property type="match status" value="1"/>
</dbReference>
<dbReference type="GO" id="GO:0004523">
    <property type="term" value="F:RNA-DNA hybrid ribonuclease activity"/>
    <property type="evidence" value="ECO:0007669"/>
    <property type="project" value="UniProtKB-EC"/>
</dbReference>
<dbReference type="FunFam" id="3.40.970.10:FF:000002">
    <property type="entry name" value="Ribonuclease H"/>
    <property type="match status" value="1"/>
</dbReference>
<evidence type="ECO:0000256" key="10">
    <source>
        <dbReference type="ARBA" id="ARBA00022801"/>
    </source>
</evidence>
<dbReference type="GO" id="GO:0046872">
    <property type="term" value="F:metal ion binding"/>
    <property type="evidence" value="ECO:0007669"/>
    <property type="project" value="UniProtKB-KW"/>
</dbReference>
<evidence type="ECO:0000256" key="5">
    <source>
        <dbReference type="ARBA" id="ARBA00012180"/>
    </source>
</evidence>
<dbReference type="Gene3D" id="3.30.420.10">
    <property type="entry name" value="Ribonuclease H-like superfamily/Ribonuclease H"/>
    <property type="match status" value="1"/>
</dbReference>
<protein>
    <recommendedName>
        <fullName evidence="6">Ribonuclease H</fullName>
        <ecNumber evidence="5">3.1.26.4</ecNumber>
    </recommendedName>
</protein>
<reference evidence="13" key="1">
    <citation type="journal article" date="2021" name="PeerJ">
        <title>Extensive microbial diversity within the chicken gut microbiome revealed by metagenomics and culture.</title>
        <authorList>
            <person name="Gilroy R."/>
            <person name="Ravi A."/>
            <person name="Getino M."/>
            <person name="Pursley I."/>
            <person name="Horton D.L."/>
            <person name="Alikhan N.F."/>
            <person name="Baker D."/>
            <person name="Gharbi K."/>
            <person name="Hall N."/>
            <person name="Watson M."/>
            <person name="Adriaenssens E.M."/>
            <person name="Foster-Nyarko E."/>
            <person name="Jarju S."/>
            <person name="Secka A."/>
            <person name="Antonio M."/>
            <person name="Oren A."/>
            <person name="Chaudhuri R.R."/>
            <person name="La Ragione R."/>
            <person name="Hildebrand F."/>
            <person name="Pallen M.J."/>
        </authorList>
    </citation>
    <scope>NUCLEOTIDE SEQUENCE</scope>
    <source>
        <strain evidence="13">CHK191-13928</strain>
    </source>
</reference>
<sequence>MKRKYYAVKKGKKPGIYRSWEECRAQVSGFSGACYKSFLSEEEALAFLQDDENQEMESDENTMTAYVDGSFDKNKKAFSYGMVILFQGKETYFAEKYTDPALASMRNVAGEIMGAQAAMSYAVKQGCKKLMIYYDYEGIQKWCSGEWKANKEGTKAYRAFYEEKKKVLQMKFIKVKGHSNDKYNDMADMLAKSALGIGDGSFLWKAGNQWVRQLTDKG</sequence>
<dbReference type="EC" id="3.1.26.4" evidence="5"/>
<keyword evidence="7" id="KW-0540">Nuclease</keyword>
<comment type="catalytic activity">
    <reaction evidence="1">
        <text>Endonucleolytic cleavage to 5'-phosphomonoester.</text>
        <dbReference type="EC" id="3.1.26.4"/>
    </reaction>
</comment>
<evidence type="ECO:0000256" key="9">
    <source>
        <dbReference type="ARBA" id="ARBA00022759"/>
    </source>
</evidence>
<dbReference type="SUPFAM" id="SSF55658">
    <property type="entry name" value="L9 N-domain-like"/>
    <property type="match status" value="1"/>
</dbReference>
<gene>
    <name evidence="13" type="ORF">H9735_03965</name>
</gene>
<dbReference type="InterPro" id="IPR050092">
    <property type="entry name" value="RNase_H"/>
</dbReference>
<dbReference type="InterPro" id="IPR037056">
    <property type="entry name" value="RNase_H1_N_sf"/>
</dbReference>
<evidence type="ECO:0000313" key="14">
    <source>
        <dbReference type="Proteomes" id="UP000886721"/>
    </source>
</evidence>
<evidence type="ECO:0000256" key="6">
    <source>
        <dbReference type="ARBA" id="ARBA00017721"/>
    </source>
</evidence>
<dbReference type="InterPro" id="IPR002156">
    <property type="entry name" value="RNaseH_domain"/>
</dbReference>
<evidence type="ECO:0000259" key="12">
    <source>
        <dbReference type="PROSITE" id="PS50879"/>
    </source>
</evidence>
<evidence type="ECO:0000256" key="7">
    <source>
        <dbReference type="ARBA" id="ARBA00022722"/>
    </source>
</evidence>
<evidence type="ECO:0000256" key="4">
    <source>
        <dbReference type="ARBA" id="ARBA00005300"/>
    </source>
</evidence>
<evidence type="ECO:0000256" key="8">
    <source>
        <dbReference type="ARBA" id="ARBA00022723"/>
    </source>
</evidence>